<dbReference type="Pfam" id="PF00072">
    <property type="entry name" value="Response_reg"/>
    <property type="match status" value="1"/>
</dbReference>
<dbReference type="PROSITE" id="PS51755">
    <property type="entry name" value="OMPR_PHOB"/>
    <property type="match status" value="1"/>
</dbReference>
<dbReference type="PANTHER" id="PTHR48111">
    <property type="entry name" value="REGULATOR OF RPOS"/>
    <property type="match status" value="1"/>
</dbReference>
<keyword evidence="4" id="KW-0902">Two-component regulatory system</keyword>
<dbReference type="Gene3D" id="3.40.50.2300">
    <property type="match status" value="1"/>
</dbReference>
<proteinExistence type="predicted"/>
<feature type="modified residue" description="4-aspartylphosphate" evidence="8">
    <location>
        <position position="55"/>
    </location>
</feature>
<dbReference type="InterPro" id="IPR001867">
    <property type="entry name" value="OmpR/PhoB-type_DNA-bd"/>
</dbReference>
<evidence type="ECO:0000256" key="9">
    <source>
        <dbReference type="PROSITE-ProRule" id="PRU01091"/>
    </source>
</evidence>
<evidence type="ECO:0000256" key="3">
    <source>
        <dbReference type="ARBA" id="ARBA00022553"/>
    </source>
</evidence>
<dbReference type="SMART" id="SM00862">
    <property type="entry name" value="Trans_reg_C"/>
    <property type="match status" value="1"/>
</dbReference>
<dbReference type="InterPro" id="IPR001789">
    <property type="entry name" value="Sig_transdc_resp-reg_receiver"/>
</dbReference>
<dbReference type="Gene3D" id="6.10.250.690">
    <property type="match status" value="1"/>
</dbReference>
<evidence type="ECO:0000256" key="1">
    <source>
        <dbReference type="ARBA" id="ARBA00004496"/>
    </source>
</evidence>
<dbReference type="Proteomes" id="UP000236745">
    <property type="component" value="Unassembled WGS sequence"/>
</dbReference>
<protein>
    <submittedName>
        <fullName evidence="12">Two component transcriptional regulator, winged helix family</fullName>
    </submittedName>
</protein>
<keyword evidence="7" id="KW-0804">Transcription</keyword>
<feature type="domain" description="Response regulatory" evidence="10">
    <location>
        <begin position="5"/>
        <end position="119"/>
    </location>
</feature>
<dbReference type="InterPro" id="IPR039420">
    <property type="entry name" value="WalR-like"/>
</dbReference>
<feature type="DNA-binding region" description="OmpR/PhoB-type" evidence="9">
    <location>
        <begin position="136"/>
        <end position="234"/>
    </location>
</feature>
<dbReference type="GO" id="GO:0006355">
    <property type="term" value="P:regulation of DNA-templated transcription"/>
    <property type="evidence" value="ECO:0007669"/>
    <property type="project" value="InterPro"/>
</dbReference>
<evidence type="ECO:0000256" key="4">
    <source>
        <dbReference type="ARBA" id="ARBA00023012"/>
    </source>
</evidence>
<dbReference type="GO" id="GO:0000976">
    <property type="term" value="F:transcription cis-regulatory region binding"/>
    <property type="evidence" value="ECO:0007669"/>
    <property type="project" value="TreeGrafter"/>
</dbReference>
<reference evidence="12 13" key="1">
    <citation type="submission" date="2016-10" db="EMBL/GenBank/DDBJ databases">
        <authorList>
            <person name="de Groot N.N."/>
        </authorList>
    </citation>
    <scope>NUCLEOTIDE SEQUENCE [LARGE SCALE GENOMIC DNA]</scope>
    <source>
        <strain evidence="12 13">DSM 22012</strain>
    </source>
</reference>
<sequence length="237" mass="26336">MSTERLLIIDDDRDLCDLLKAYLSHEGYRVDACHSAEQALELVGDGSGWDLLVLDIQMPGASGLELLQQLRPRVQTPVIMLTGRGDEIDRILGLEMGADDYLGKPCNPRELLARVRAVLRRSALKEQPAEKSLFPEQPVEAFGIRLDPGSREVLVGSEAVELTSAEFNVLAYLMNSAGTVMSKEQLTELVLHRKLTAYDRALDVHVSRVRQKLAALLEQELIKTVRGQGYQFLKGKA</sequence>
<evidence type="ECO:0000256" key="2">
    <source>
        <dbReference type="ARBA" id="ARBA00022490"/>
    </source>
</evidence>
<organism evidence="12 13">
    <name type="scientific">Marinobacterium lutimaris</name>
    <dbReference type="NCBI Taxonomy" id="568106"/>
    <lineage>
        <taxon>Bacteria</taxon>
        <taxon>Pseudomonadati</taxon>
        <taxon>Pseudomonadota</taxon>
        <taxon>Gammaproteobacteria</taxon>
        <taxon>Oceanospirillales</taxon>
        <taxon>Oceanospirillaceae</taxon>
        <taxon>Marinobacterium</taxon>
    </lineage>
</organism>
<dbReference type="OrthoDB" id="9802426at2"/>
<evidence type="ECO:0000259" key="11">
    <source>
        <dbReference type="PROSITE" id="PS51755"/>
    </source>
</evidence>
<keyword evidence="5" id="KW-0805">Transcription regulation</keyword>
<dbReference type="GO" id="GO:0032993">
    <property type="term" value="C:protein-DNA complex"/>
    <property type="evidence" value="ECO:0007669"/>
    <property type="project" value="TreeGrafter"/>
</dbReference>
<keyword evidence="3 8" id="KW-0597">Phosphoprotein</keyword>
<dbReference type="SMART" id="SM00448">
    <property type="entry name" value="REC"/>
    <property type="match status" value="1"/>
</dbReference>
<feature type="domain" description="OmpR/PhoB-type" evidence="11">
    <location>
        <begin position="136"/>
        <end position="234"/>
    </location>
</feature>
<dbReference type="PROSITE" id="PS50110">
    <property type="entry name" value="RESPONSE_REGULATORY"/>
    <property type="match status" value="1"/>
</dbReference>
<name>A0A1H6D075_9GAMM</name>
<dbReference type="Pfam" id="PF00486">
    <property type="entry name" value="Trans_reg_C"/>
    <property type="match status" value="1"/>
</dbReference>
<evidence type="ECO:0000256" key="5">
    <source>
        <dbReference type="ARBA" id="ARBA00023015"/>
    </source>
</evidence>
<evidence type="ECO:0000313" key="13">
    <source>
        <dbReference type="Proteomes" id="UP000236745"/>
    </source>
</evidence>
<dbReference type="GO" id="GO:0000156">
    <property type="term" value="F:phosphorelay response regulator activity"/>
    <property type="evidence" value="ECO:0007669"/>
    <property type="project" value="TreeGrafter"/>
</dbReference>
<dbReference type="CDD" id="cd00383">
    <property type="entry name" value="trans_reg_C"/>
    <property type="match status" value="1"/>
</dbReference>
<keyword evidence="2" id="KW-0963">Cytoplasm</keyword>
<dbReference type="EMBL" id="FNVQ01000004">
    <property type="protein sequence ID" value="SEG78811.1"/>
    <property type="molecule type" value="Genomic_DNA"/>
</dbReference>
<dbReference type="InterPro" id="IPR016032">
    <property type="entry name" value="Sig_transdc_resp-reg_C-effctor"/>
</dbReference>
<gene>
    <name evidence="12" type="ORF">SAMN05444390_104412</name>
</gene>
<evidence type="ECO:0000313" key="12">
    <source>
        <dbReference type="EMBL" id="SEG78811.1"/>
    </source>
</evidence>
<evidence type="ECO:0000256" key="6">
    <source>
        <dbReference type="ARBA" id="ARBA00023125"/>
    </source>
</evidence>
<dbReference type="GO" id="GO:0005829">
    <property type="term" value="C:cytosol"/>
    <property type="evidence" value="ECO:0007669"/>
    <property type="project" value="TreeGrafter"/>
</dbReference>
<dbReference type="SUPFAM" id="SSF52172">
    <property type="entry name" value="CheY-like"/>
    <property type="match status" value="1"/>
</dbReference>
<keyword evidence="13" id="KW-1185">Reference proteome</keyword>
<dbReference type="InterPro" id="IPR011006">
    <property type="entry name" value="CheY-like_superfamily"/>
</dbReference>
<evidence type="ECO:0000256" key="7">
    <source>
        <dbReference type="ARBA" id="ARBA00023163"/>
    </source>
</evidence>
<dbReference type="RefSeq" id="WP_104004771.1">
    <property type="nucleotide sequence ID" value="NZ_FNVQ01000004.1"/>
</dbReference>
<dbReference type="SUPFAM" id="SSF46894">
    <property type="entry name" value="C-terminal effector domain of the bipartite response regulators"/>
    <property type="match status" value="1"/>
</dbReference>
<accession>A0A1H6D075</accession>
<comment type="subcellular location">
    <subcellularLocation>
        <location evidence="1">Cytoplasm</location>
    </subcellularLocation>
</comment>
<dbReference type="AlphaFoldDB" id="A0A1H6D075"/>
<evidence type="ECO:0000259" key="10">
    <source>
        <dbReference type="PROSITE" id="PS50110"/>
    </source>
</evidence>
<dbReference type="PANTHER" id="PTHR48111:SF39">
    <property type="entry name" value="TRANSCRIPTIONAL REGULATORY PROTEIN CPXR"/>
    <property type="match status" value="1"/>
</dbReference>
<evidence type="ECO:0000256" key="8">
    <source>
        <dbReference type="PROSITE-ProRule" id="PRU00169"/>
    </source>
</evidence>
<dbReference type="InterPro" id="IPR036388">
    <property type="entry name" value="WH-like_DNA-bd_sf"/>
</dbReference>
<keyword evidence="6 9" id="KW-0238">DNA-binding</keyword>
<dbReference type="Gene3D" id="1.10.10.10">
    <property type="entry name" value="Winged helix-like DNA-binding domain superfamily/Winged helix DNA-binding domain"/>
    <property type="match status" value="1"/>
</dbReference>